<dbReference type="EMBL" id="FWFV01000010">
    <property type="protein sequence ID" value="SLN62304.1"/>
    <property type="molecule type" value="Genomic_DNA"/>
</dbReference>
<evidence type="ECO:0000313" key="4">
    <source>
        <dbReference type="EMBL" id="SLN62304.1"/>
    </source>
</evidence>
<dbReference type="OrthoDB" id="9767239at2"/>
<sequence>MFDPFKKARTRSRKRIRKATATAIGKMAGAMLPKPVKPKARPKSNAASNDAGRALSRAKLSTKAQVKQAANAKPSMATARSRMPMPRGASFQSRTHDCADGRLDYKLYLPACATQGMQPLPVLVMLHGCGQTPDDFATGTGMNALAEELGIIVVYPAQTRQAQPNRCWNWFRRGDQSREAGEPALLASLTRDVLNITPADPARVYVAGLSAGASMAVILAATYPDIFAAVGVHSGLAWRAARDATTAAFAMQHGAPGNRFPSPMPTIIFHGEEDKVVHVRNGRYIAARAADAYADLRRTERTSRPHGGHAFVRQSHRRGKGRSFTEFWVVKDAGHAWSGGSRAGRFTDPAGPDASRETLRFLLQHRTTLKQRKAAKLASAA</sequence>
<dbReference type="NCBIfam" id="TIGR01840">
    <property type="entry name" value="esterase_phb"/>
    <property type="match status" value="1"/>
</dbReference>
<keyword evidence="2" id="KW-0378">Hydrolase</keyword>
<dbReference type="Proteomes" id="UP000193870">
    <property type="component" value="Unassembled WGS sequence"/>
</dbReference>
<dbReference type="AlphaFoldDB" id="A0A1Y5TEL3"/>
<dbReference type="InterPro" id="IPR050955">
    <property type="entry name" value="Plant_Biomass_Hydrol_Est"/>
</dbReference>
<dbReference type="PANTHER" id="PTHR43037:SF1">
    <property type="entry name" value="BLL1128 PROTEIN"/>
    <property type="match status" value="1"/>
</dbReference>
<evidence type="ECO:0000256" key="2">
    <source>
        <dbReference type="ARBA" id="ARBA00022801"/>
    </source>
</evidence>
<evidence type="ECO:0000256" key="3">
    <source>
        <dbReference type="SAM" id="MobiDB-lite"/>
    </source>
</evidence>
<dbReference type="RefSeq" id="WP_085855082.1">
    <property type="nucleotide sequence ID" value="NZ_FOPF01000011.1"/>
</dbReference>
<dbReference type="GO" id="GO:0005576">
    <property type="term" value="C:extracellular region"/>
    <property type="evidence" value="ECO:0007669"/>
    <property type="project" value="InterPro"/>
</dbReference>
<feature type="region of interest" description="Disordered" evidence="3">
    <location>
        <begin position="29"/>
        <end position="94"/>
    </location>
</feature>
<name>A0A1Y5TEL3_9RHOB</name>
<accession>A0A1Y5TEL3</accession>
<reference evidence="4 5" key="1">
    <citation type="submission" date="2017-03" db="EMBL/GenBank/DDBJ databases">
        <authorList>
            <person name="Afonso C.L."/>
            <person name="Miller P.J."/>
            <person name="Scott M.A."/>
            <person name="Spackman E."/>
            <person name="Goraichik I."/>
            <person name="Dimitrov K.M."/>
            <person name="Suarez D.L."/>
            <person name="Swayne D.E."/>
        </authorList>
    </citation>
    <scope>NUCLEOTIDE SEQUENCE [LARGE SCALE GENOMIC DNA]</scope>
    <source>
        <strain evidence="4 5">CECT 7066</strain>
    </source>
</reference>
<gene>
    <name evidence="4" type="ORF">PAM7066_03091</name>
</gene>
<dbReference type="InterPro" id="IPR010126">
    <property type="entry name" value="Esterase_phb"/>
</dbReference>
<dbReference type="SUPFAM" id="SSF53474">
    <property type="entry name" value="alpha/beta-Hydrolases"/>
    <property type="match status" value="1"/>
</dbReference>
<dbReference type="Pfam" id="PF10503">
    <property type="entry name" value="Esterase_PHB"/>
    <property type="match status" value="1"/>
</dbReference>
<keyword evidence="1" id="KW-0732">Signal</keyword>
<dbReference type="Gene3D" id="3.40.50.1820">
    <property type="entry name" value="alpha/beta hydrolase"/>
    <property type="match status" value="1"/>
</dbReference>
<dbReference type="PANTHER" id="PTHR43037">
    <property type="entry name" value="UNNAMED PRODUCT-RELATED"/>
    <property type="match status" value="1"/>
</dbReference>
<dbReference type="STRING" id="315423.SAMN04488020_11116"/>
<protein>
    <submittedName>
        <fullName evidence="4">Esterase PHB depolymerase</fullName>
    </submittedName>
</protein>
<dbReference type="InterPro" id="IPR029058">
    <property type="entry name" value="AB_hydrolase_fold"/>
</dbReference>
<keyword evidence="5" id="KW-1185">Reference proteome</keyword>
<proteinExistence type="predicted"/>
<evidence type="ECO:0000256" key="1">
    <source>
        <dbReference type="ARBA" id="ARBA00022729"/>
    </source>
</evidence>
<evidence type="ECO:0000313" key="5">
    <source>
        <dbReference type="Proteomes" id="UP000193870"/>
    </source>
</evidence>
<organism evidence="4 5">
    <name type="scientific">Palleronia marisminoris</name>
    <dbReference type="NCBI Taxonomy" id="315423"/>
    <lineage>
        <taxon>Bacteria</taxon>
        <taxon>Pseudomonadati</taxon>
        <taxon>Pseudomonadota</taxon>
        <taxon>Alphaproteobacteria</taxon>
        <taxon>Rhodobacterales</taxon>
        <taxon>Roseobacteraceae</taxon>
        <taxon>Palleronia</taxon>
    </lineage>
</organism>
<dbReference type="GO" id="GO:0016787">
    <property type="term" value="F:hydrolase activity"/>
    <property type="evidence" value="ECO:0007669"/>
    <property type="project" value="UniProtKB-KW"/>
</dbReference>